<evidence type="ECO:0000256" key="5">
    <source>
        <dbReference type="ARBA" id="ARBA00022692"/>
    </source>
</evidence>
<evidence type="ECO:0000256" key="1">
    <source>
        <dbReference type="ARBA" id="ARBA00004571"/>
    </source>
</evidence>
<dbReference type="InterPro" id="IPR012910">
    <property type="entry name" value="Plug_dom"/>
</dbReference>
<dbReference type="SMART" id="SM00965">
    <property type="entry name" value="STN"/>
    <property type="match status" value="1"/>
</dbReference>
<dbReference type="SUPFAM" id="SSF56935">
    <property type="entry name" value="Porins"/>
    <property type="match status" value="1"/>
</dbReference>
<dbReference type="InterPro" id="IPR011662">
    <property type="entry name" value="Secretin/TonB_short_N"/>
</dbReference>
<evidence type="ECO:0000313" key="13">
    <source>
        <dbReference type="EMBL" id="MBJ6121494.1"/>
    </source>
</evidence>
<keyword evidence="6" id="KW-0408">Iron</keyword>
<keyword evidence="14" id="KW-1185">Reference proteome</keyword>
<keyword evidence="13" id="KW-0675">Receptor</keyword>
<dbReference type="EMBL" id="JAELXS010000003">
    <property type="protein sequence ID" value="MBJ6121494.1"/>
    <property type="molecule type" value="Genomic_DNA"/>
</dbReference>
<evidence type="ECO:0000256" key="4">
    <source>
        <dbReference type="ARBA" id="ARBA00022496"/>
    </source>
</evidence>
<name>A0ABS0XN85_9SPHN</name>
<dbReference type="InterPro" id="IPR000531">
    <property type="entry name" value="Beta-barrel_TonB"/>
</dbReference>
<feature type="domain" description="Secretin/TonB short N-terminal" evidence="12">
    <location>
        <begin position="66"/>
        <end position="117"/>
    </location>
</feature>
<keyword evidence="2" id="KW-0813">Transport</keyword>
<comment type="similarity">
    <text evidence="11">Belongs to the TonB-dependent receptor family.</text>
</comment>
<evidence type="ECO:0000256" key="11">
    <source>
        <dbReference type="RuleBase" id="RU003357"/>
    </source>
</evidence>
<evidence type="ECO:0000256" key="6">
    <source>
        <dbReference type="ARBA" id="ARBA00023004"/>
    </source>
</evidence>
<evidence type="ECO:0000256" key="3">
    <source>
        <dbReference type="ARBA" id="ARBA00022452"/>
    </source>
</evidence>
<dbReference type="Proteomes" id="UP000640426">
    <property type="component" value="Unassembled WGS sequence"/>
</dbReference>
<dbReference type="Pfam" id="PF00593">
    <property type="entry name" value="TonB_dep_Rec_b-barrel"/>
    <property type="match status" value="1"/>
</dbReference>
<evidence type="ECO:0000256" key="8">
    <source>
        <dbReference type="ARBA" id="ARBA00023077"/>
    </source>
</evidence>
<evidence type="ECO:0000256" key="7">
    <source>
        <dbReference type="ARBA" id="ARBA00023065"/>
    </source>
</evidence>
<keyword evidence="9 11" id="KW-0472">Membrane</keyword>
<keyword evidence="3" id="KW-1134">Transmembrane beta strand</keyword>
<sequence>MRRDTEMTHQRTGRWALAACRCPLWIAVALCSPVAAQRAPPSATVMSIPAGRLDSALRRLAVATGRQVLFDPAVVGARRTRGVRGPVDRDRALRRMLAGSGLAARTLPGGVVIIVAAAPAPKTAWPLPMSVEDEIVVTALKRPTPLVDTEMSIATVSAAEIDARGTYDLRSVARQLPGLVAFNTGPLQQRLAIRGVSGTGEATVGVYFGETPINGPSGTTGDPGAFAPDIDLVDIERIELLKGPQGTLYGASSMGGTLRILPQPVDLARASASVESRVDAVDGGGWGGSIAAVANVPLVDDRLAVRIVAHRRSLGGYIDNDRLGIADTGGLVREGARLRVAWAPVGDVRVEGLYLHQHTRIDDGGAWDPALGRYRDVPATRTPNTDRIDLTSATVHAGIAGMTLTATGSHVRWSLIRQLDYTNVLARQRDSMAGCLRLAGLPVGARCSADQMAVFRAYVDARLPSILYQPTRMRSSNAEVRLASPAGAALTWTIGAFMEHRRDAVASYAAGADAATGLLIQPLDVIGLRTIATGIDQQAVFAEGTYEVVPRLSATLGARHYRYQRRAAGAVPIPNIITGTAGLAEQSYAGRARGSNLKSELAYRVPDGPLFYALISEGYRPGGINVTPNLTDAERFYDADHLWNYEFGMKAARRGWSVEGAVYRIEWRNTIFAASSPNGAFNYNANLTNVGITGAELRSTVTAGPLRLIAAASLSDARLGADTVLGTSEGMGRKGDRLPNVPRIAYLLSAEATLPPPAPGDRLIAGIDVSGNDASPTGFNAGNPYFAHTASRTEVALRAGYEHGSWQVDLNIDNALNAVAPVRLFSSAFGERQLYSARPRTISLRSTVRL</sequence>
<comment type="caution">
    <text evidence="13">The sequence shown here is derived from an EMBL/GenBank/DDBJ whole genome shotgun (WGS) entry which is preliminary data.</text>
</comment>
<keyword evidence="8 11" id="KW-0798">TonB box</keyword>
<keyword evidence="7" id="KW-0406">Ion transport</keyword>
<dbReference type="InterPro" id="IPR039426">
    <property type="entry name" value="TonB-dep_rcpt-like"/>
</dbReference>
<dbReference type="PANTHER" id="PTHR32552">
    <property type="entry name" value="FERRICHROME IRON RECEPTOR-RELATED"/>
    <property type="match status" value="1"/>
</dbReference>
<dbReference type="Gene3D" id="2.40.170.20">
    <property type="entry name" value="TonB-dependent receptor, beta-barrel domain"/>
    <property type="match status" value="1"/>
</dbReference>
<evidence type="ECO:0000256" key="9">
    <source>
        <dbReference type="ARBA" id="ARBA00023136"/>
    </source>
</evidence>
<keyword evidence="5" id="KW-0812">Transmembrane</keyword>
<evidence type="ECO:0000259" key="12">
    <source>
        <dbReference type="SMART" id="SM00965"/>
    </source>
</evidence>
<protein>
    <submittedName>
        <fullName evidence="13">TonB-dependent receptor</fullName>
    </submittedName>
</protein>
<keyword evidence="10" id="KW-0998">Cell outer membrane</keyword>
<evidence type="ECO:0000313" key="14">
    <source>
        <dbReference type="Proteomes" id="UP000640426"/>
    </source>
</evidence>
<keyword evidence="4" id="KW-0410">Iron transport</keyword>
<gene>
    <name evidence="13" type="ORF">JAO74_06785</name>
</gene>
<dbReference type="Pfam" id="PF07715">
    <property type="entry name" value="Plug"/>
    <property type="match status" value="1"/>
</dbReference>
<accession>A0ABS0XN85</accession>
<organism evidence="13 14">
    <name type="scientific">Sphingomonas mollis</name>
    <dbReference type="NCBI Taxonomy" id="2795726"/>
    <lineage>
        <taxon>Bacteria</taxon>
        <taxon>Pseudomonadati</taxon>
        <taxon>Pseudomonadota</taxon>
        <taxon>Alphaproteobacteria</taxon>
        <taxon>Sphingomonadales</taxon>
        <taxon>Sphingomonadaceae</taxon>
        <taxon>Sphingomonas</taxon>
    </lineage>
</organism>
<evidence type="ECO:0000256" key="2">
    <source>
        <dbReference type="ARBA" id="ARBA00022448"/>
    </source>
</evidence>
<dbReference type="Gene3D" id="3.55.50.30">
    <property type="match status" value="1"/>
</dbReference>
<dbReference type="InterPro" id="IPR036942">
    <property type="entry name" value="Beta-barrel_TonB_sf"/>
</dbReference>
<dbReference type="PANTHER" id="PTHR32552:SF81">
    <property type="entry name" value="TONB-DEPENDENT OUTER MEMBRANE RECEPTOR"/>
    <property type="match status" value="1"/>
</dbReference>
<proteinExistence type="inferred from homology"/>
<evidence type="ECO:0000256" key="10">
    <source>
        <dbReference type="ARBA" id="ARBA00023237"/>
    </source>
</evidence>
<comment type="subcellular location">
    <subcellularLocation>
        <location evidence="1">Cell outer membrane</location>
        <topology evidence="1">Multi-pass membrane protein</topology>
    </subcellularLocation>
</comment>
<reference evidence="14" key="1">
    <citation type="submission" date="2020-12" db="EMBL/GenBank/DDBJ databases">
        <title>Hymenobacter sp.</title>
        <authorList>
            <person name="Kim M.K."/>
        </authorList>
    </citation>
    <scope>NUCLEOTIDE SEQUENCE [LARGE SCALE GENOMIC DNA]</scope>
    <source>
        <strain evidence="14">BT553</strain>
    </source>
</reference>